<dbReference type="EMBL" id="BOMQ01000060">
    <property type="protein sequence ID" value="GIE51551.1"/>
    <property type="molecule type" value="Genomic_DNA"/>
</dbReference>
<keyword evidence="2" id="KW-1185">Reference proteome</keyword>
<dbReference type="AlphaFoldDB" id="A0A919JJ83"/>
<dbReference type="Proteomes" id="UP000647172">
    <property type="component" value="Unassembled WGS sequence"/>
</dbReference>
<gene>
    <name evidence="1" type="ORF">Ani05nite_50850</name>
</gene>
<name>A0A919JJ83_9ACTN</name>
<evidence type="ECO:0000313" key="2">
    <source>
        <dbReference type="Proteomes" id="UP000647172"/>
    </source>
</evidence>
<reference evidence="1" key="1">
    <citation type="submission" date="2021-01" db="EMBL/GenBank/DDBJ databases">
        <title>Whole genome shotgun sequence of Actinoplanes nipponensis NBRC 14063.</title>
        <authorList>
            <person name="Komaki H."/>
            <person name="Tamura T."/>
        </authorList>
    </citation>
    <scope>NUCLEOTIDE SEQUENCE</scope>
    <source>
        <strain evidence="1">NBRC 14063</strain>
    </source>
</reference>
<proteinExistence type="predicted"/>
<protein>
    <submittedName>
        <fullName evidence="1">Uncharacterized protein</fullName>
    </submittedName>
</protein>
<accession>A0A919JJ83</accession>
<comment type="caution">
    <text evidence="1">The sequence shown here is derived from an EMBL/GenBank/DDBJ whole genome shotgun (WGS) entry which is preliminary data.</text>
</comment>
<organism evidence="1 2">
    <name type="scientific">Actinoplanes nipponensis</name>
    <dbReference type="NCBI Taxonomy" id="135950"/>
    <lineage>
        <taxon>Bacteria</taxon>
        <taxon>Bacillati</taxon>
        <taxon>Actinomycetota</taxon>
        <taxon>Actinomycetes</taxon>
        <taxon>Micromonosporales</taxon>
        <taxon>Micromonosporaceae</taxon>
        <taxon>Actinoplanes</taxon>
    </lineage>
</organism>
<sequence length="90" mass="9867">MPKLTDRLYYGNAATTAATYAAEGPLYAEGFATATVGSRQLSLAHGWCVTADGTVVDPTWDFDPSTVYFGIVFREPTMWPYDGGRRAHRT</sequence>
<evidence type="ECO:0000313" key="1">
    <source>
        <dbReference type="EMBL" id="GIE51551.1"/>
    </source>
</evidence>